<dbReference type="InterPro" id="IPR000847">
    <property type="entry name" value="LysR_HTH_N"/>
</dbReference>
<dbReference type="GO" id="GO:0005829">
    <property type="term" value="C:cytosol"/>
    <property type="evidence" value="ECO:0007669"/>
    <property type="project" value="TreeGrafter"/>
</dbReference>
<dbReference type="InterPro" id="IPR005119">
    <property type="entry name" value="LysR_subst-bd"/>
</dbReference>
<dbReference type="InterPro" id="IPR036390">
    <property type="entry name" value="WH_DNA-bd_sf"/>
</dbReference>
<dbReference type="FunFam" id="1.10.10.10:FF:000001">
    <property type="entry name" value="LysR family transcriptional regulator"/>
    <property type="match status" value="1"/>
</dbReference>
<protein>
    <submittedName>
        <fullName evidence="6">LysR family transcriptional regulator</fullName>
    </submittedName>
</protein>
<accession>A0A853G0Y5</accession>
<dbReference type="Gene3D" id="1.10.10.10">
    <property type="entry name" value="Winged helix-like DNA-binding domain superfamily/Winged helix DNA-binding domain"/>
    <property type="match status" value="1"/>
</dbReference>
<dbReference type="Pfam" id="PF03466">
    <property type="entry name" value="LysR_substrate"/>
    <property type="match status" value="1"/>
</dbReference>
<keyword evidence="2" id="KW-0805">Transcription regulation</keyword>
<dbReference type="InterPro" id="IPR050950">
    <property type="entry name" value="HTH-type_LysR_regulators"/>
</dbReference>
<dbReference type="InterPro" id="IPR036388">
    <property type="entry name" value="WH-like_DNA-bd_sf"/>
</dbReference>
<reference evidence="6 7" key="1">
    <citation type="submission" date="2020-07" db="EMBL/GenBank/DDBJ databases">
        <title>Taxonomic revisions and descriptions of new bacterial species based on genomic comparisons in the high-G+C-content subgroup of the family Alcaligenaceae.</title>
        <authorList>
            <person name="Szabo A."/>
            <person name="Felfoldi T."/>
        </authorList>
    </citation>
    <scope>NUCLEOTIDE SEQUENCE [LARGE SCALE GENOMIC DNA]</scope>
    <source>
        <strain evidence="6 7">LMG 24012</strain>
    </source>
</reference>
<comment type="caution">
    <text evidence="6">The sequence shown here is derived from an EMBL/GenBank/DDBJ whole genome shotgun (WGS) entry which is preliminary data.</text>
</comment>
<gene>
    <name evidence="6" type="ORF">H0A72_16570</name>
</gene>
<keyword evidence="3" id="KW-0238">DNA-binding</keyword>
<sequence>MRNGLNIELRDLRYFETIAELKHLGQASEALHRTQPALTKCIHRLEEALGAPLFDRKGRGLELTAVGKEFYLRAKKIREASDRYLNDMEDFIAGSAGRVRIGCGPITADYLLPRVCALALRHAPNVSLDITIGTNYELKEAIRQERLDMIVGVISDDDEFINQGFIDDVVVVAASGKHPIFGLPSVSLEDLLDYHWILPSPPVQSRKWLDRVFAVNKLPKPTTHIEANTLPSIHDLIAGTELLCFLSRLTLDHPKTRGLLKEVELKETTMVRQLGITYPQGALTPATRRIIELLNQHNQDGRLSLGE</sequence>
<dbReference type="SUPFAM" id="SSF53850">
    <property type="entry name" value="Periplasmic binding protein-like II"/>
    <property type="match status" value="1"/>
</dbReference>
<feature type="domain" description="HTH lysR-type" evidence="5">
    <location>
        <begin position="7"/>
        <end position="64"/>
    </location>
</feature>
<evidence type="ECO:0000313" key="7">
    <source>
        <dbReference type="Proteomes" id="UP000559809"/>
    </source>
</evidence>
<evidence type="ECO:0000256" key="4">
    <source>
        <dbReference type="ARBA" id="ARBA00023163"/>
    </source>
</evidence>
<dbReference type="Pfam" id="PF00126">
    <property type="entry name" value="HTH_1"/>
    <property type="match status" value="1"/>
</dbReference>
<dbReference type="AlphaFoldDB" id="A0A853G0Y5"/>
<dbReference type="EMBL" id="JACCEM010000009">
    <property type="protein sequence ID" value="NYT50928.1"/>
    <property type="molecule type" value="Genomic_DNA"/>
</dbReference>
<dbReference type="PANTHER" id="PTHR30419:SF8">
    <property type="entry name" value="NITROGEN ASSIMILATION TRANSCRIPTIONAL ACTIVATOR-RELATED"/>
    <property type="match status" value="1"/>
</dbReference>
<evidence type="ECO:0000313" key="6">
    <source>
        <dbReference type="EMBL" id="NYT50928.1"/>
    </source>
</evidence>
<keyword evidence="4" id="KW-0804">Transcription</keyword>
<evidence type="ECO:0000256" key="1">
    <source>
        <dbReference type="ARBA" id="ARBA00009437"/>
    </source>
</evidence>
<evidence type="ECO:0000256" key="3">
    <source>
        <dbReference type="ARBA" id="ARBA00023125"/>
    </source>
</evidence>
<dbReference type="GO" id="GO:0003700">
    <property type="term" value="F:DNA-binding transcription factor activity"/>
    <property type="evidence" value="ECO:0007669"/>
    <property type="project" value="InterPro"/>
</dbReference>
<comment type="similarity">
    <text evidence="1">Belongs to the LysR transcriptional regulatory family.</text>
</comment>
<dbReference type="RefSeq" id="WP_180157349.1">
    <property type="nucleotide sequence ID" value="NZ_JACCEM010000009.1"/>
</dbReference>
<dbReference type="PRINTS" id="PR00039">
    <property type="entry name" value="HTHLYSR"/>
</dbReference>
<name>A0A853G0Y5_9BURK</name>
<dbReference type="PROSITE" id="PS50931">
    <property type="entry name" value="HTH_LYSR"/>
    <property type="match status" value="1"/>
</dbReference>
<evidence type="ECO:0000259" key="5">
    <source>
        <dbReference type="PROSITE" id="PS50931"/>
    </source>
</evidence>
<proteinExistence type="inferred from homology"/>
<keyword evidence="7" id="KW-1185">Reference proteome</keyword>
<organism evidence="6 7">
    <name type="scientific">Parapusillimonas granuli</name>
    <dbReference type="NCBI Taxonomy" id="380911"/>
    <lineage>
        <taxon>Bacteria</taxon>
        <taxon>Pseudomonadati</taxon>
        <taxon>Pseudomonadota</taxon>
        <taxon>Betaproteobacteria</taxon>
        <taxon>Burkholderiales</taxon>
        <taxon>Alcaligenaceae</taxon>
        <taxon>Parapusillimonas</taxon>
    </lineage>
</organism>
<evidence type="ECO:0000256" key="2">
    <source>
        <dbReference type="ARBA" id="ARBA00023015"/>
    </source>
</evidence>
<dbReference type="Proteomes" id="UP000559809">
    <property type="component" value="Unassembled WGS sequence"/>
</dbReference>
<dbReference type="Gene3D" id="3.40.190.290">
    <property type="match status" value="1"/>
</dbReference>
<dbReference type="GO" id="GO:0003677">
    <property type="term" value="F:DNA binding"/>
    <property type="evidence" value="ECO:0007669"/>
    <property type="project" value="UniProtKB-KW"/>
</dbReference>
<dbReference type="PANTHER" id="PTHR30419">
    <property type="entry name" value="HTH-TYPE TRANSCRIPTIONAL REGULATOR YBHD"/>
    <property type="match status" value="1"/>
</dbReference>
<dbReference type="SUPFAM" id="SSF46785">
    <property type="entry name" value="Winged helix' DNA-binding domain"/>
    <property type="match status" value="1"/>
</dbReference>